<reference evidence="1" key="1">
    <citation type="journal article" date="2015" name="Front. Microbiol.">
        <title>Combining genomic sequencing methods to explore viral diversity and reveal potential virus-host interactions.</title>
        <authorList>
            <person name="Chow C.E."/>
            <person name="Winget D.M."/>
            <person name="White R.A.III."/>
            <person name="Hallam S.J."/>
            <person name="Suttle C.A."/>
        </authorList>
    </citation>
    <scope>NUCLEOTIDE SEQUENCE</scope>
    <source>
        <strain evidence="1">Oxic3_1</strain>
    </source>
</reference>
<evidence type="ECO:0000313" key="1">
    <source>
        <dbReference type="EMBL" id="AKH48650.1"/>
    </source>
</evidence>
<reference evidence="1" key="2">
    <citation type="submission" date="2015-03" db="EMBL/GenBank/DDBJ databases">
        <authorList>
            <person name="Chow C.-E.T."/>
            <person name="Winget D.M."/>
            <person name="White R.A.III."/>
            <person name="Hallam S.J."/>
            <person name="Suttle C.A."/>
        </authorList>
    </citation>
    <scope>NUCLEOTIDE SEQUENCE</scope>
    <source>
        <strain evidence="1">Oxic3_1</strain>
    </source>
</reference>
<sequence length="86" mass="10023">MTFSSSRAMYYNLVYVPHFFLLCNNIHLCTVYPMVSISSITSKAGSIQFMLARVNEEAFSKYNFKSCVPIIFELLKLGCLYRQRYL</sequence>
<name>A0A0F7L9Q3_9VIRU</name>
<organism evidence="1">
    <name type="scientific">uncultured marine virus</name>
    <dbReference type="NCBI Taxonomy" id="186617"/>
    <lineage>
        <taxon>Viruses</taxon>
        <taxon>environmental samples</taxon>
    </lineage>
</organism>
<protein>
    <submittedName>
        <fullName evidence="1">Uncharacterized protein</fullName>
    </submittedName>
</protein>
<accession>A0A0F7L9Q3</accession>
<dbReference type="EMBL" id="KR029607">
    <property type="protein sequence ID" value="AKH48650.1"/>
    <property type="molecule type" value="Genomic_DNA"/>
</dbReference>
<proteinExistence type="predicted"/>